<evidence type="ECO:0000256" key="6">
    <source>
        <dbReference type="ARBA" id="ARBA00022827"/>
    </source>
</evidence>
<evidence type="ECO:0000313" key="9">
    <source>
        <dbReference type="EMBL" id="SIR93226.1"/>
    </source>
</evidence>
<dbReference type="GO" id="GO:0008924">
    <property type="term" value="F:L-malate dehydrogenase (quinone) activity"/>
    <property type="evidence" value="ECO:0007669"/>
    <property type="project" value="UniProtKB-UniRule"/>
</dbReference>
<evidence type="ECO:0000256" key="5">
    <source>
        <dbReference type="ARBA" id="ARBA00022630"/>
    </source>
</evidence>
<keyword evidence="7 8" id="KW-0560">Oxidoreductase</keyword>
<comment type="similarity">
    <text evidence="8">Belongs to the MQO family.</text>
</comment>
<dbReference type="NCBIfam" id="TIGR01320">
    <property type="entry name" value="mal_quin_oxido"/>
    <property type="match status" value="1"/>
</dbReference>
<dbReference type="EC" id="1.1.5.4" evidence="8"/>
<proteinExistence type="inferred from homology"/>
<keyword evidence="4 8" id="KW-0816">Tricarboxylic acid cycle</keyword>
<gene>
    <name evidence="8" type="primary">mqo</name>
    <name evidence="9" type="ORF">SAMN05445060_1654</name>
</gene>
<accession>A0A1N7EYR0</accession>
<evidence type="ECO:0000313" key="10">
    <source>
        <dbReference type="Proteomes" id="UP000186218"/>
    </source>
</evidence>
<dbReference type="Gene3D" id="3.30.9.10">
    <property type="entry name" value="D-Amino Acid Oxidase, subunit A, domain 2"/>
    <property type="match status" value="1"/>
</dbReference>
<name>A0A1N7EYR0_9NOCA</name>
<dbReference type="UniPathway" id="UPA00223">
    <property type="reaction ID" value="UER01008"/>
</dbReference>
<dbReference type="EMBL" id="FTNT01000004">
    <property type="protein sequence ID" value="SIR93226.1"/>
    <property type="molecule type" value="Genomic_DNA"/>
</dbReference>
<dbReference type="HAMAP" id="MF_00212">
    <property type="entry name" value="MQO"/>
    <property type="match status" value="1"/>
</dbReference>
<dbReference type="NCBIfam" id="NF003611">
    <property type="entry name" value="PRK05257.3-2"/>
    <property type="match status" value="1"/>
</dbReference>
<dbReference type="GO" id="GO:0006099">
    <property type="term" value="P:tricarboxylic acid cycle"/>
    <property type="evidence" value="ECO:0007669"/>
    <property type="project" value="UniProtKB-UniRule"/>
</dbReference>
<evidence type="ECO:0000256" key="7">
    <source>
        <dbReference type="ARBA" id="ARBA00023002"/>
    </source>
</evidence>
<dbReference type="NCBIfam" id="NF003606">
    <property type="entry name" value="PRK05257.2-1"/>
    <property type="match status" value="1"/>
</dbReference>
<sequence length="507" mass="55519">MLTRTVRKLVTCMATSPTPPSPTDTHADVVLIGGGIMSATLGSMLAVLEPRWRVVVLERAGALASESSDAWNNAGTGHSGFCELNYMPDPTNGSKASIIAAQFLASRQWWSYLAAQGLLDPTTFISTTAHMDVVFGEHDIAYLRERFDTLITDPLFGGMEFSDDPSVIARWAPLVMEGRPAAQRVAATRHPGGTDVDFGALTRGLTTVITSCGGEVRLGHDVRSLRRDASGSWVVRCRNRDGEFSVRSPQVFVGAGGHALRLLQRAHLPEVRGYAVLPVGAAFLRCSDPTVVSRHRSKVYGQAAVGAPPMSVPHLDRRVVDGTPHLMFGPYATFSTKLLTRGRWTDFFTTVRSHNMVVILAAMVQNVSLIRYLIGQLAARPRHRFRQLQRYYPRARRDQWTLVAAGQRAQLITPDRRRIGVIQQGTELIVSADGSMSGLLGASPGASTAVPIMVDLLRRCFPDRWRDRWAEAMSVAIPALTTARWSPELVRDVHATTGRSLGLVTHR</sequence>
<keyword evidence="10" id="KW-1185">Reference proteome</keyword>
<dbReference type="SUPFAM" id="SSF51905">
    <property type="entry name" value="FAD/NAD(P)-binding domain"/>
    <property type="match status" value="1"/>
</dbReference>
<dbReference type="Proteomes" id="UP000186218">
    <property type="component" value="Unassembled WGS sequence"/>
</dbReference>
<keyword evidence="6 8" id="KW-0274">FAD</keyword>
<comment type="pathway">
    <text evidence="3 8">Carbohydrate metabolism; tricarboxylic acid cycle; oxaloacetate from (S)-malate (quinone route): step 1/1.</text>
</comment>
<dbReference type="PANTHER" id="PTHR43104">
    <property type="entry name" value="L-2-HYDROXYGLUTARATE DEHYDROGENASE, MITOCHONDRIAL"/>
    <property type="match status" value="1"/>
</dbReference>
<dbReference type="PANTHER" id="PTHR43104:SF2">
    <property type="entry name" value="L-2-HYDROXYGLUTARATE DEHYDROGENASE, MITOCHONDRIAL"/>
    <property type="match status" value="1"/>
</dbReference>
<evidence type="ECO:0000256" key="4">
    <source>
        <dbReference type="ARBA" id="ARBA00022532"/>
    </source>
</evidence>
<comment type="catalytic activity">
    <reaction evidence="1 8">
        <text>(S)-malate + a quinone = a quinol + oxaloacetate</text>
        <dbReference type="Rhea" id="RHEA:46012"/>
        <dbReference type="ChEBI" id="CHEBI:15589"/>
        <dbReference type="ChEBI" id="CHEBI:16452"/>
        <dbReference type="ChEBI" id="CHEBI:24646"/>
        <dbReference type="ChEBI" id="CHEBI:132124"/>
        <dbReference type="EC" id="1.1.5.4"/>
    </reaction>
</comment>
<reference evidence="9 10" key="1">
    <citation type="submission" date="2017-01" db="EMBL/GenBank/DDBJ databases">
        <authorList>
            <person name="Mah S.A."/>
            <person name="Swanson W.J."/>
            <person name="Moy G.W."/>
            <person name="Vacquier V.D."/>
        </authorList>
    </citation>
    <scope>NUCLEOTIDE SEQUENCE [LARGE SCALE GENOMIC DNA]</scope>
    <source>
        <strain evidence="9 10">CPCC 203464</strain>
    </source>
</reference>
<dbReference type="STRING" id="1344003.SAMN05445060_1654"/>
<dbReference type="Gene3D" id="3.50.50.60">
    <property type="entry name" value="FAD/NAD(P)-binding domain"/>
    <property type="match status" value="1"/>
</dbReference>
<evidence type="ECO:0000256" key="1">
    <source>
        <dbReference type="ARBA" id="ARBA00001139"/>
    </source>
</evidence>
<dbReference type="InterPro" id="IPR006231">
    <property type="entry name" value="MQO"/>
</dbReference>
<evidence type="ECO:0000256" key="8">
    <source>
        <dbReference type="HAMAP-Rule" id="MF_00212"/>
    </source>
</evidence>
<comment type="cofactor">
    <cofactor evidence="2 8">
        <name>FAD</name>
        <dbReference type="ChEBI" id="CHEBI:57692"/>
    </cofactor>
</comment>
<keyword evidence="5 8" id="KW-0285">Flavoprotein</keyword>
<dbReference type="InterPro" id="IPR036188">
    <property type="entry name" value="FAD/NAD-bd_sf"/>
</dbReference>
<organism evidence="9 10">
    <name type="scientific">Williamsia sterculiae</name>
    <dbReference type="NCBI Taxonomy" id="1344003"/>
    <lineage>
        <taxon>Bacteria</taxon>
        <taxon>Bacillati</taxon>
        <taxon>Actinomycetota</taxon>
        <taxon>Actinomycetes</taxon>
        <taxon>Mycobacteriales</taxon>
        <taxon>Nocardiaceae</taxon>
        <taxon>Williamsia</taxon>
    </lineage>
</organism>
<dbReference type="AlphaFoldDB" id="A0A1N7EYR0"/>
<protein>
    <recommendedName>
        <fullName evidence="8">Probable malate:quinone oxidoreductase</fullName>
        <ecNumber evidence="8">1.1.5.4</ecNumber>
    </recommendedName>
    <alternativeName>
        <fullName evidence="8">MQO</fullName>
    </alternativeName>
    <alternativeName>
        <fullName evidence="8">Malate dehydrogenase [quinone]</fullName>
    </alternativeName>
</protein>
<dbReference type="GO" id="GO:0047545">
    <property type="term" value="F:(S)-2-hydroxyglutarate dehydrogenase activity"/>
    <property type="evidence" value="ECO:0007669"/>
    <property type="project" value="TreeGrafter"/>
</dbReference>
<dbReference type="Pfam" id="PF06039">
    <property type="entry name" value="Mqo"/>
    <property type="match status" value="1"/>
</dbReference>
<evidence type="ECO:0000256" key="2">
    <source>
        <dbReference type="ARBA" id="ARBA00001974"/>
    </source>
</evidence>
<evidence type="ECO:0000256" key="3">
    <source>
        <dbReference type="ARBA" id="ARBA00005012"/>
    </source>
</evidence>